<keyword evidence="1" id="KW-0472">Membrane</keyword>
<sequence length="563" mass="64767">MEKIILRKIILNFTFIFMATFLVSVTVMFSIKNSLAKDDLSQMISQVEGTYDQSEEKLKSNEEVFKSYYLNRVYAIDYILSNNPKENLNIESLEKISQLMDIEAIYLIDNNGIIVLSDDESSIGLDLLNSKSAHKFWKLIKSNNSNDYVIDLDAISIIGNEEKIYIGIKSTLEDYSVIQIAVDREALKSIGEKDSIQYIIKSIPTIYERTIFIVNEETGSLEGITVNNEQDLVFDGIDNNKDFIKKLHDLTKASLAKINGKYRYVKTRIVGDYIIGGYIDADFVYNGLALEIIYLTLGILIVFLVMILIFKFIMKKYILTDIFSIGKNIKSLITGNYNIEFDVMQETELKEVARMLNYLKDSYKYKSERMTRIMSTISSHIAIFECLYLINRNFFSDNIQEILGLDDESWEEISKEPKKFQNYIESIEKSGSVVNVNNKFLSIVSFKKEGEFYGMILDKTYEEEARNRIEKISETDGLTKLLNRRGLENRLKDIFKSNNSNGVLIIFDLDNFKSVNDILGHPIGDEVLKIFSRCLTNSFRENDIISRIGGDEFVVFINDELSS</sequence>
<keyword evidence="1" id="KW-0812">Transmembrane</keyword>
<evidence type="ECO:0000313" key="4">
    <source>
        <dbReference type="Proteomes" id="UP000767334"/>
    </source>
</evidence>
<dbReference type="PANTHER" id="PTHR45138:SF9">
    <property type="entry name" value="DIGUANYLATE CYCLASE DGCM-RELATED"/>
    <property type="match status" value="1"/>
</dbReference>
<dbReference type="InterPro" id="IPR050469">
    <property type="entry name" value="Diguanylate_Cyclase"/>
</dbReference>
<dbReference type="Gene3D" id="3.30.70.270">
    <property type="match status" value="1"/>
</dbReference>
<dbReference type="NCBIfam" id="TIGR00254">
    <property type="entry name" value="GGDEF"/>
    <property type="match status" value="1"/>
</dbReference>
<comment type="caution">
    <text evidence="3">The sequence shown here is derived from an EMBL/GenBank/DDBJ whole genome shotgun (WGS) entry which is preliminary data.</text>
</comment>
<feature type="transmembrane region" description="Helical" evidence="1">
    <location>
        <begin position="292"/>
        <end position="313"/>
    </location>
</feature>
<dbReference type="Proteomes" id="UP000767334">
    <property type="component" value="Unassembled WGS sequence"/>
</dbReference>
<evidence type="ECO:0000256" key="1">
    <source>
        <dbReference type="SAM" id="Phobius"/>
    </source>
</evidence>
<name>A0ABS2FIG2_9CLOT</name>
<organism evidence="3 4">
    <name type="scientific">Clostridium saudiense</name>
    <dbReference type="NCBI Taxonomy" id="1414720"/>
    <lineage>
        <taxon>Bacteria</taxon>
        <taxon>Bacillati</taxon>
        <taxon>Bacillota</taxon>
        <taxon>Clostridia</taxon>
        <taxon>Eubacteriales</taxon>
        <taxon>Clostridiaceae</taxon>
        <taxon>Clostridium</taxon>
    </lineage>
</organism>
<feature type="domain" description="GGDEF" evidence="2">
    <location>
        <begin position="500"/>
        <end position="563"/>
    </location>
</feature>
<dbReference type="PROSITE" id="PS50887">
    <property type="entry name" value="GGDEF"/>
    <property type="match status" value="1"/>
</dbReference>
<keyword evidence="4" id="KW-1185">Reference proteome</keyword>
<accession>A0ABS2FIG2</accession>
<dbReference type="Pfam" id="PF00990">
    <property type="entry name" value="GGDEF"/>
    <property type="match status" value="1"/>
</dbReference>
<protein>
    <submittedName>
        <fullName evidence="3">GGDEF domain-containing protein</fullName>
    </submittedName>
</protein>
<dbReference type="PANTHER" id="PTHR45138">
    <property type="entry name" value="REGULATORY COMPONENTS OF SENSORY TRANSDUCTION SYSTEM"/>
    <property type="match status" value="1"/>
</dbReference>
<dbReference type="CDD" id="cd01949">
    <property type="entry name" value="GGDEF"/>
    <property type="match status" value="1"/>
</dbReference>
<dbReference type="SMART" id="SM00267">
    <property type="entry name" value="GGDEF"/>
    <property type="match status" value="1"/>
</dbReference>
<evidence type="ECO:0000259" key="2">
    <source>
        <dbReference type="PROSITE" id="PS50887"/>
    </source>
</evidence>
<dbReference type="SUPFAM" id="SSF55073">
    <property type="entry name" value="Nucleotide cyclase"/>
    <property type="match status" value="1"/>
</dbReference>
<reference evidence="3 4" key="1">
    <citation type="journal article" date="2021" name="Sci. Rep.">
        <title>The distribution of antibiotic resistance genes in chicken gut microbiota commensals.</title>
        <authorList>
            <person name="Juricova H."/>
            <person name="Matiasovicova J."/>
            <person name="Kubasova T."/>
            <person name="Cejkova D."/>
            <person name="Rychlik I."/>
        </authorList>
    </citation>
    <scope>NUCLEOTIDE SEQUENCE [LARGE SCALE GENOMIC DNA]</scope>
    <source>
        <strain evidence="3 4">An435</strain>
    </source>
</reference>
<dbReference type="EMBL" id="JACJLL010000082">
    <property type="protein sequence ID" value="MBM6820086.1"/>
    <property type="molecule type" value="Genomic_DNA"/>
</dbReference>
<gene>
    <name evidence="3" type="ORF">H6A19_12190</name>
</gene>
<dbReference type="InterPro" id="IPR029787">
    <property type="entry name" value="Nucleotide_cyclase"/>
</dbReference>
<proteinExistence type="predicted"/>
<dbReference type="InterPro" id="IPR043128">
    <property type="entry name" value="Rev_trsase/Diguanyl_cyclase"/>
</dbReference>
<evidence type="ECO:0000313" key="3">
    <source>
        <dbReference type="EMBL" id="MBM6820086.1"/>
    </source>
</evidence>
<dbReference type="InterPro" id="IPR000160">
    <property type="entry name" value="GGDEF_dom"/>
</dbReference>
<feature type="transmembrane region" description="Helical" evidence="1">
    <location>
        <begin position="9"/>
        <end position="31"/>
    </location>
</feature>
<dbReference type="RefSeq" id="WP_204572457.1">
    <property type="nucleotide sequence ID" value="NZ_JACJLL010000082.1"/>
</dbReference>
<keyword evidence="1" id="KW-1133">Transmembrane helix</keyword>